<evidence type="ECO:0000313" key="3">
    <source>
        <dbReference type="Proteomes" id="UP001205612"/>
    </source>
</evidence>
<comment type="caution">
    <text evidence="2">The sequence shown here is derived from an EMBL/GenBank/DDBJ whole genome shotgun (WGS) entry which is preliminary data.</text>
</comment>
<sequence length="61" mass="6707">MAKNKNRKQAGPQNRAQQNERAQERAQRPSAEEQDSSLAGVAGGPADDVHQPKKRKSFGHN</sequence>
<dbReference type="EMBL" id="JANUGP010000018">
    <property type="protein sequence ID" value="MCS0603972.1"/>
    <property type="molecule type" value="Genomic_DNA"/>
</dbReference>
<dbReference type="RefSeq" id="WP_258780543.1">
    <property type="nucleotide sequence ID" value="NZ_JANUGP010000018.1"/>
</dbReference>
<evidence type="ECO:0000256" key="1">
    <source>
        <dbReference type="SAM" id="MobiDB-lite"/>
    </source>
</evidence>
<organism evidence="2 3">
    <name type="scientific">Streptomyces pyxinicus</name>
    <dbReference type="NCBI Taxonomy" id="2970331"/>
    <lineage>
        <taxon>Bacteria</taxon>
        <taxon>Bacillati</taxon>
        <taxon>Actinomycetota</taxon>
        <taxon>Actinomycetes</taxon>
        <taxon>Kitasatosporales</taxon>
        <taxon>Streptomycetaceae</taxon>
        <taxon>Streptomyces</taxon>
    </lineage>
</organism>
<evidence type="ECO:0000313" key="2">
    <source>
        <dbReference type="EMBL" id="MCS0603972.1"/>
    </source>
</evidence>
<protein>
    <recommendedName>
        <fullName evidence="4">Small hydrophilic protein</fullName>
    </recommendedName>
</protein>
<proteinExistence type="predicted"/>
<dbReference type="Proteomes" id="UP001205612">
    <property type="component" value="Unassembled WGS sequence"/>
</dbReference>
<reference evidence="2 3" key="1">
    <citation type="submission" date="2022-08" db="EMBL/GenBank/DDBJ databases">
        <authorList>
            <person name="Somphong A."/>
            <person name="Phongsopitanun W."/>
        </authorList>
    </citation>
    <scope>NUCLEOTIDE SEQUENCE [LARGE SCALE GENOMIC DNA]</scope>
    <source>
        <strain evidence="2 3">LP11</strain>
    </source>
</reference>
<feature type="region of interest" description="Disordered" evidence="1">
    <location>
        <begin position="1"/>
        <end position="61"/>
    </location>
</feature>
<gene>
    <name evidence="2" type="ORF">NX794_22575</name>
</gene>
<feature type="compositionally biased region" description="Basic residues" evidence="1">
    <location>
        <begin position="52"/>
        <end position="61"/>
    </location>
</feature>
<keyword evidence="3" id="KW-1185">Reference proteome</keyword>
<name>A0ABT2B632_9ACTN</name>
<feature type="compositionally biased region" description="Basic and acidic residues" evidence="1">
    <location>
        <begin position="21"/>
        <end position="31"/>
    </location>
</feature>
<accession>A0ABT2B632</accession>
<evidence type="ECO:0008006" key="4">
    <source>
        <dbReference type="Google" id="ProtNLM"/>
    </source>
</evidence>